<keyword evidence="7" id="KW-0325">Glycoprotein</keyword>
<reference evidence="11 12" key="2">
    <citation type="journal article" date="2012" name="Proc. Natl. Acad. Sci. U.S.A.">
        <title>Antigenic diversity is generated by distinct evolutionary mechanisms in African trypanosome species.</title>
        <authorList>
            <person name="Jackson A.P."/>
            <person name="Berry A."/>
            <person name="Aslett M."/>
            <person name="Allison H.C."/>
            <person name="Burton P."/>
            <person name="Vavrova-Anderson J."/>
            <person name="Brown R."/>
            <person name="Browne H."/>
            <person name="Corton N."/>
            <person name="Hauser H."/>
            <person name="Gamble J."/>
            <person name="Gilderthorp R."/>
            <person name="Marcello L."/>
            <person name="McQuillan J."/>
            <person name="Otto T.D."/>
            <person name="Quail M.A."/>
            <person name="Sanders M.J."/>
            <person name="van Tonder A."/>
            <person name="Ginger M.L."/>
            <person name="Field M.C."/>
            <person name="Barry J.D."/>
            <person name="Hertz-Fowler C."/>
            <person name="Berriman M."/>
        </authorList>
    </citation>
    <scope>NUCLEOTIDE SEQUENCE [LARGE SCALE GENOMIC DNA]</scope>
    <source>
        <strain evidence="11 12">IL3000</strain>
    </source>
</reference>
<keyword evidence="12" id="KW-1185">Reference proteome</keyword>
<evidence type="ECO:0000256" key="2">
    <source>
        <dbReference type="ARBA" id="ARBA00004609"/>
    </source>
</evidence>
<feature type="signal peptide" evidence="9">
    <location>
        <begin position="1"/>
        <end position="21"/>
    </location>
</feature>
<comment type="subcellular location">
    <subcellularLocation>
        <location evidence="2">Cell membrane</location>
        <topology evidence="2">Lipid-anchor</topology>
        <topology evidence="2">GPI-anchor</topology>
    </subcellularLocation>
</comment>
<evidence type="ECO:0000313" key="12">
    <source>
        <dbReference type="Proteomes" id="UP000000702"/>
    </source>
</evidence>
<evidence type="ECO:0000256" key="9">
    <source>
        <dbReference type="SAM" id="SignalP"/>
    </source>
</evidence>
<dbReference type="VEuPathDB" id="TriTrypDB:TcIL3000_0_47880"/>
<comment type="caution">
    <text evidence="11">The sequence shown here is derived from an EMBL/GenBank/DDBJ whole genome shotgun (WGS) entry which is preliminary data.</text>
</comment>
<reference evidence="12" key="1">
    <citation type="submission" date="2011-07" db="EMBL/GenBank/DDBJ databases">
        <title>Divergent evolution of antigenic variation in African trypanosomes.</title>
        <authorList>
            <person name="Jackson A.P."/>
            <person name="Berry A."/>
            <person name="Allison H.C."/>
            <person name="Burton P."/>
            <person name="Anderson J."/>
            <person name="Aslett M."/>
            <person name="Brown R."/>
            <person name="Corton N."/>
            <person name="Harris D."/>
            <person name="Hauser H."/>
            <person name="Gamble J."/>
            <person name="Gilderthorp R."/>
            <person name="McQuillan J."/>
            <person name="Quail M.A."/>
            <person name="Sanders M."/>
            <person name="Van Tonder A."/>
            <person name="Ginger M.L."/>
            <person name="Donelson J.E."/>
            <person name="Field M.C."/>
            <person name="Barry J.D."/>
            <person name="Berriman M."/>
            <person name="Hertz-Fowler C."/>
        </authorList>
    </citation>
    <scope>NUCLEOTIDE SEQUENCE [LARGE SCALE GENOMIC DNA]</scope>
    <source>
        <strain evidence="12">IL3000</strain>
    </source>
</reference>
<dbReference type="Pfam" id="PF13206">
    <property type="entry name" value="VSG_B"/>
    <property type="match status" value="1"/>
</dbReference>
<sequence>MLPTMRVRLVVMVSCVALVGGNKEHYNKEEHILLCEVLGAAVKRWGKNGENVTDQKVREALMQTIYGENEQKENPSKLNFPEEYGSSVDENSHNHRFEWCGTCAGKHYPGESATHDLPCLCTLGPDGIPNKTDDTLCGKKANELRAQQQERMRFGPNSQALKNTWEIIVKSCPKTGGEKS</sequence>
<dbReference type="Proteomes" id="UP000000702">
    <property type="component" value="Unassembled WGS sequence"/>
</dbReference>
<feature type="chain" id="PRO_5003394632" evidence="9">
    <location>
        <begin position="22"/>
        <end position="180"/>
    </location>
</feature>
<accession>F9WA72</accession>
<protein>
    <submittedName>
        <fullName evidence="11">WGS project CAEQ00000000 data, annotated contig 1943</fullName>
    </submittedName>
</protein>
<evidence type="ECO:0000256" key="7">
    <source>
        <dbReference type="ARBA" id="ARBA00023180"/>
    </source>
</evidence>
<keyword evidence="8" id="KW-0449">Lipoprotein</keyword>
<evidence type="ECO:0000256" key="6">
    <source>
        <dbReference type="ARBA" id="ARBA00023136"/>
    </source>
</evidence>
<keyword evidence="6" id="KW-0472">Membrane</keyword>
<gene>
    <name evidence="11" type="ORF">TCIL3000_0_47880</name>
</gene>
<evidence type="ECO:0000256" key="4">
    <source>
        <dbReference type="ARBA" id="ARBA00022622"/>
    </source>
</evidence>
<evidence type="ECO:0000259" key="10">
    <source>
        <dbReference type="Pfam" id="PF13206"/>
    </source>
</evidence>
<organism evidence="11 12">
    <name type="scientific">Trypanosoma congolense (strain IL3000)</name>
    <dbReference type="NCBI Taxonomy" id="1068625"/>
    <lineage>
        <taxon>Eukaryota</taxon>
        <taxon>Discoba</taxon>
        <taxon>Euglenozoa</taxon>
        <taxon>Kinetoplastea</taxon>
        <taxon>Metakinetoplastina</taxon>
        <taxon>Trypanosomatida</taxon>
        <taxon>Trypanosomatidae</taxon>
        <taxon>Trypanosoma</taxon>
        <taxon>Nannomonas</taxon>
    </lineage>
</organism>
<feature type="domain" description="Trypanosome variant surface glycoprotein B-type N-terminal" evidence="10">
    <location>
        <begin position="48"/>
        <end position="178"/>
    </location>
</feature>
<comment type="function">
    <text evidence="1">VSG forms a coat on the surface of the parasite. The trypanosome evades the immune response of the host by expressing a series of antigenically distinct VSGs from an estimated 1000 VSG genes.</text>
</comment>
<dbReference type="InterPro" id="IPR025932">
    <property type="entry name" value="Trypano_VSG_B_N_dom"/>
</dbReference>
<proteinExistence type="predicted"/>
<name>F9WA72_TRYCI</name>
<dbReference type="GO" id="GO:0005886">
    <property type="term" value="C:plasma membrane"/>
    <property type="evidence" value="ECO:0007669"/>
    <property type="project" value="UniProtKB-SubCell"/>
</dbReference>
<evidence type="ECO:0000256" key="5">
    <source>
        <dbReference type="ARBA" id="ARBA00022729"/>
    </source>
</evidence>
<evidence type="ECO:0000256" key="3">
    <source>
        <dbReference type="ARBA" id="ARBA00022475"/>
    </source>
</evidence>
<keyword evidence="5 9" id="KW-0732">Signal</keyword>
<evidence type="ECO:0000256" key="8">
    <source>
        <dbReference type="ARBA" id="ARBA00023288"/>
    </source>
</evidence>
<keyword evidence="4" id="KW-0336">GPI-anchor</keyword>
<dbReference type="EMBL" id="CAEQ01001401">
    <property type="protein sequence ID" value="CCD14128.1"/>
    <property type="molecule type" value="Genomic_DNA"/>
</dbReference>
<keyword evidence="3" id="KW-1003">Cell membrane</keyword>
<dbReference type="AlphaFoldDB" id="F9WA72"/>
<dbReference type="GO" id="GO:0098552">
    <property type="term" value="C:side of membrane"/>
    <property type="evidence" value="ECO:0007669"/>
    <property type="project" value="UniProtKB-KW"/>
</dbReference>
<evidence type="ECO:0000313" key="11">
    <source>
        <dbReference type="EMBL" id="CCD14128.1"/>
    </source>
</evidence>
<evidence type="ECO:0000256" key="1">
    <source>
        <dbReference type="ARBA" id="ARBA00002523"/>
    </source>
</evidence>